<dbReference type="GO" id="GO:0016491">
    <property type="term" value="F:oxidoreductase activity"/>
    <property type="evidence" value="ECO:0007669"/>
    <property type="project" value="InterPro"/>
</dbReference>
<sequence length="542" mass="61783">MSTITLTKDSHADRGKYRVGYDVTSKILGDEPVAPASARPPKRSRSTISIIGAGFAGIISAITCQQKFGDSDFLIIEKYPKFGGTWIANTYPGVACDIPSIWYSLSSELATNWSRSQSYGFEIAEYIDRVVDKHQLKQKALLGHAVNRATWIEADAEWELVIHDVETGDTIIHRSKILVNCLGGLVHPRHPSYRGLHDKFKGEYIHSAMWRDVDLKGKRVAVIGNGCSACQLVPALLNDGYEVESVTQIARSKHHVMPPLPKALQWLYNLVSRVWLFQWILRLIVASFFEFRFPMFKGDGWWSKFVRWKSTRESINYMKKHTPKKYWKDVIPDFKIGCKRLIIDHSYLDSLSHPRMEFIGDSISHFDEHGLVLKSGRYVACDVVVACTGYDISKSLKTIDVVGRNGTTLESLWTGKDGRITAYETAMVKDMPNMFLMAGPNSASGHASVVSAIEYVATFFTKVARPVVDGTYKSVEVTSEAYYRWFDECQRELKKAVYGTQFGGCVSWYSDMDYNYTTYPYSQIRYWWNMSHPNKRDLDYRK</sequence>
<dbReference type="RefSeq" id="XP_034010533.1">
    <property type="nucleotide sequence ID" value="XM_034157597.1"/>
</dbReference>
<dbReference type="Proteomes" id="UP000449547">
    <property type="component" value="Unassembled WGS sequence"/>
</dbReference>
<name>A0A642UG90_DIURU</name>
<dbReference type="Pfam" id="PF07992">
    <property type="entry name" value="Pyr_redox_2"/>
    <property type="match status" value="1"/>
</dbReference>
<comment type="caution">
    <text evidence="3">The sequence shown here is derived from an EMBL/GenBank/DDBJ whole genome shotgun (WGS) entry which is preliminary data.</text>
</comment>
<accession>A0A642UG90</accession>
<dbReference type="InterPro" id="IPR051209">
    <property type="entry name" value="FAD-bind_Monooxygenase_sf"/>
</dbReference>
<feature type="domain" description="FAD/NAD(P)-binding" evidence="2">
    <location>
        <begin position="48"/>
        <end position="248"/>
    </location>
</feature>
<dbReference type="PANTHER" id="PTHR42877">
    <property type="entry name" value="L-ORNITHINE N(5)-MONOOXYGENASE-RELATED"/>
    <property type="match status" value="1"/>
</dbReference>
<dbReference type="GeneID" id="54783347"/>
<dbReference type="AlphaFoldDB" id="A0A642UG90"/>
<gene>
    <name evidence="3" type="ORF">DIURU_004696</name>
</gene>
<dbReference type="SUPFAM" id="SSF51905">
    <property type="entry name" value="FAD/NAD(P)-binding domain"/>
    <property type="match status" value="1"/>
</dbReference>
<evidence type="ECO:0000313" key="3">
    <source>
        <dbReference type="EMBL" id="KAA8898412.1"/>
    </source>
</evidence>
<keyword evidence="4" id="KW-1185">Reference proteome</keyword>
<evidence type="ECO:0000259" key="2">
    <source>
        <dbReference type="Pfam" id="PF07992"/>
    </source>
</evidence>
<comment type="similarity">
    <text evidence="1">Belongs to the FAD-binding monooxygenase family.</text>
</comment>
<dbReference type="OrthoDB" id="74360at2759"/>
<evidence type="ECO:0000313" key="4">
    <source>
        <dbReference type="Proteomes" id="UP000449547"/>
    </source>
</evidence>
<evidence type="ECO:0000256" key="1">
    <source>
        <dbReference type="ARBA" id="ARBA00010139"/>
    </source>
</evidence>
<dbReference type="VEuPathDB" id="FungiDB:DIURU_004696"/>
<dbReference type="InterPro" id="IPR036188">
    <property type="entry name" value="FAD/NAD-bd_sf"/>
</dbReference>
<dbReference type="Gene3D" id="3.50.50.60">
    <property type="entry name" value="FAD/NAD(P)-binding domain"/>
    <property type="match status" value="2"/>
</dbReference>
<proteinExistence type="inferred from homology"/>
<reference evidence="3 4" key="1">
    <citation type="submission" date="2019-07" db="EMBL/GenBank/DDBJ databases">
        <title>Genome assembly of two rare yeast pathogens: Diutina rugosa and Trichomonascus ciferrii.</title>
        <authorList>
            <person name="Mixao V."/>
            <person name="Saus E."/>
            <person name="Hansen A."/>
            <person name="Lass-Flor C."/>
            <person name="Gabaldon T."/>
        </authorList>
    </citation>
    <scope>NUCLEOTIDE SEQUENCE [LARGE SCALE GENOMIC DNA]</scope>
    <source>
        <strain evidence="3 4">CBS 613</strain>
    </source>
</reference>
<dbReference type="EMBL" id="SWFT01000146">
    <property type="protein sequence ID" value="KAA8898412.1"/>
    <property type="molecule type" value="Genomic_DNA"/>
</dbReference>
<organism evidence="3 4">
    <name type="scientific">Diutina rugosa</name>
    <name type="common">Yeast</name>
    <name type="synonym">Candida rugosa</name>
    <dbReference type="NCBI Taxonomy" id="5481"/>
    <lineage>
        <taxon>Eukaryota</taxon>
        <taxon>Fungi</taxon>
        <taxon>Dikarya</taxon>
        <taxon>Ascomycota</taxon>
        <taxon>Saccharomycotina</taxon>
        <taxon>Pichiomycetes</taxon>
        <taxon>Debaryomycetaceae</taxon>
        <taxon>Diutina</taxon>
    </lineage>
</organism>
<protein>
    <recommendedName>
        <fullName evidence="2">FAD/NAD(P)-binding domain-containing protein</fullName>
    </recommendedName>
</protein>
<dbReference type="PANTHER" id="PTHR42877:SF5">
    <property type="entry name" value="L-ORNITHINE N(5)-MONOOXYGENASE-RELATED"/>
    <property type="match status" value="1"/>
</dbReference>
<dbReference type="InterPro" id="IPR023753">
    <property type="entry name" value="FAD/NAD-binding_dom"/>
</dbReference>
<dbReference type="OMA" id="ARSKHWI"/>